<accession>A0A0F5K5J4</accession>
<evidence type="ECO:0000256" key="1">
    <source>
        <dbReference type="ARBA" id="ARBA00022842"/>
    </source>
</evidence>
<evidence type="ECO:0000259" key="2">
    <source>
        <dbReference type="Pfam" id="PF12804"/>
    </source>
</evidence>
<reference evidence="3 4" key="1">
    <citation type="submission" date="2015-03" db="EMBL/GenBank/DDBJ databases">
        <title>Draft Genome Sequence of Burkholderia andropogonis type strain ICMP2807, isolated from Sorghum bicolor.</title>
        <authorList>
            <person name="Lopes-Santos L."/>
            <person name="Castro D.B."/>
            <person name="Ottoboni L.M."/>
            <person name="Park D."/>
            <person name="Weirc B.S."/>
            <person name="Destefano S.A."/>
        </authorList>
    </citation>
    <scope>NUCLEOTIDE SEQUENCE [LARGE SCALE GENOMIC DNA]</scope>
    <source>
        <strain evidence="3 4">ICMP2807</strain>
    </source>
</reference>
<dbReference type="Proteomes" id="UP000033618">
    <property type="component" value="Unassembled WGS sequence"/>
</dbReference>
<keyword evidence="4" id="KW-1185">Reference proteome</keyword>
<dbReference type="PANTHER" id="PTHR43777">
    <property type="entry name" value="MOLYBDENUM COFACTOR CYTIDYLYLTRANSFERASE"/>
    <property type="match status" value="1"/>
</dbReference>
<dbReference type="InterPro" id="IPR029044">
    <property type="entry name" value="Nucleotide-diphossugar_trans"/>
</dbReference>
<dbReference type="InterPro" id="IPR025877">
    <property type="entry name" value="MobA-like_NTP_Trfase"/>
</dbReference>
<feature type="domain" description="MobA-like NTP transferase" evidence="2">
    <location>
        <begin position="17"/>
        <end position="224"/>
    </location>
</feature>
<dbReference type="GO" id="GO:0016779">
    <property type="term" value="F:nucleotidyltransferase activity"/>
    <property type="evidence" value="ECO:0007669"/>
    <property type="project" value="UniProtKB-ARBA"/>
</dbReference>
<protein>
    <recommendedName>
        <fullName evidence="2">MobA-like NTP transferase domain-containing protein</fullName>
    </recommendedName>
</protein>
<dbReference type="AlphaFoldDB" id="A0A0F5K5J4"/>
<organism evidence="3 4">
    <name type="scientific">Robbsia andropogonis</name>
    <dbReference type="NCBI Taxonomy" id="28092"/>
    <lineage>
        <taxon>Bacteria</taxon>
        <taxon>Pseudomonadati</taxon>
        <taxon>Pseudomonadota</taxon>
        <taxon>Betaproteobacteria</taxon>
        <taxon>Burkholderiales</taxon>
        <taxon>Burkholderiaceae</taxon>
        <taxon>Robbsia</taxon>
    </lineage>
</organism>
<name>A0A0F5K5J4_9BURK</name>
<dbReference type="Pfam" id="PF12804">
    <property type="entry name" value="NTP_transf_3"/>
    <property type="match status" value="1"/>
</dbReference>
<gene>
    <name evidence="3" type="ORF">WM40_00680</name>
</gene>
<comment type="caution">
    <text evidence="3">The sequence shown here is derived from an EMBL/GenBank/DDBJ whole genome shotgun (WGS) entry which is preliminary data.</text>
</comment>
<dbReference type="PATRIC" id="fig|28092.6.peg.153"/>
<keyword evidence="1" id="KW-0460">Magnesium</keyword>
<proteinExistence type="predicted"/>
<dbReference type="SUPFAM" id="SSF53448">
    <property type="entry name" value="Nucleotide-diphospho-sugar transferases"/>
    <property type="match status" value="1"/>
</dbReference>
<dbReference type="RefSeq" id="WP_046151981.1">
    <property type="nucleotide sequence ID" value="NZ_CADFGU010000001.1"/>
</dbReference>
<dbReference type="PANTHER" id="PTHR43777:SF1">
    <property type="entry name" value="MOLYBDENUM COFACTOR CYTIDYLYLTRANSFERASE"/>
    <property type="match status" value="1"/>
</dbReference>
<dbReference type="Gene3D" id="3.90.550.10">
    <property type="entry name" value="Spore Coat Polysaccharide Biosynthesis Protein SpsA, Chain A"/>
    <property type="match status" value="1"/>
</dbReference>
<dbReference type="OrthoDB" id="5298793at2"/>
<dbReference type="STRING" id="28092.WM40_00680"/>
<evidence type="ECO:0000313" key="3">
    <source>
        <dbReference type="EMBL" id="KKB65401.1"/>
    </source>
</evidence>
<sequence length="248" mass="24623">MKPVHAPSPPVPSQPVGILLAAGRGSRFDPSGAHNKLLTTLPTGAEAGLPVAFVAARRLRNALPRVIAVIDGDPDLTPAQAAHQRTLRDWLTKAGCEVIASPRARLGMGASLADAVQASLAAAPAVASAPPATAPAAPTGADAKAVAGGTPPPGWVIALADMPMIAPATTQEVAGALLAAGDPLALVAPVYEGQRGHPAGIGAGHLAALLALDGDRGAGGWFKASGFITVETGDAGVLRDIDHPEDLG</sequence>
<evidence type="ECO:0000313" key="4">
    <source>
        <dbReference type="Proteomes" id="UP000033618"/>
    </source>
</evidence>
<dbReference type="EMBL" id="LAQU01000001">
    <property type="protein sequence ID" value="KKB65401.1"/>
    <property type="molecule type" value="Genomic_DNA"/>
</dbReference>